<dbReference type="Proteomes" id="UP000253941">
    <property type="component" value="Unassembled WGS sequence"/>
</dbReference>
<dbReference type="EMBL" id="QPMH01000014">
    <property type="protein sequence ID" value="RDD61211.1"/>
    <property type="molecule type" value="Genomic_DNA"/>
</dbReference>
<gene>
    <name evidence="2" type="ORF">DRB17_14085</name>
</gene>
<evidence type="ECO:0000313" key="2">
    <source>
        <dbReference type="EMBL" id="RDD61211.1"/>
    </source>
</evidence>
<comment type="caution">
    <text evidence="2">The sequence shown here is derived from an EMBL/GenBank/DDBJ whole genome shotgun (WGS) entry which is preliminary data.</text>
</comment>
<dbReference type="RefSeq" id="WP_114582855.1">
    <property type="nucleotide sequence ID" value="NZ_QPMH01000014.1"/>
</dbReference>
<sequence length="235" mass="25061">MSSGSGIAAIAEAVAAHGLLLRGGFHPEGAVDAPALDDGRTPGTLLLVGNAGPAMWRVFSASAEAADGQPHPMDRWSRRVIGELARRFGARAIFPFEGPPYYPFQRWARRAEAVHVSPLGILIHPEYGLWHAYRGALAFPGRLALPPPDERPSPCDSCPDKPCLSACPVHAFSSRGYDVAACAGYLDSPGGRDCLDKGCLARRACPVGREYLYEPGQAAYHMAAFHLSASGAKRE</sequence>
<evidence type="ECO:0000259" key="1">
    <source>
        <dbReference type="PROSITE" id="PS51379"/>
    </source>
</evidence>
<protein>
    <recommendedName>
        <fullName evidence="1">4Fe-4S ferredoxin-type domain-containing protein</fullName>
    </recommendedName>
</protein>
<accession>A0A369T7A3</accession>
<name>A0A369T7A3_9PROT</name>
<proteinExistence type="predicted"/>
<dbReference type="InterPro" id="IPR017896">
    <property type="entry name" value="4Fe4S_Fe-S-bd"/>
</dbReference>
<feature type="domain" description="4Fe-4S ferredoxin-type" evidence="1">
    <location>
        <begin position="146"/>
        <end position="177"/>
    </location>
</feature>
<evidence type="ECO:0000313" key="3">
    <source>
        <dbReference type="Proteomes" id="UP000253941"/>
    </source>
</evidence>
<organism evidence="2 3">
    <name type="scientific">Ferruginivarius sediminum</name>
    <dbReference type="NCBI Taxonomy" id="2661937"/>
    <lineage>
        <taxon>Bacteria</taxon>
        <taxon>Pseudomonadati</taxon>
        <taxon>Pseudomonadota</taxon>
        <taxon>Alphaproteobacteria</taxon>
        <taxon>Rhodospirillales</taxon>
        <taxon>Rhodospirillaceae</taxon>
        <taxon>Ferruginivarius</taxon>
    </lineage>
</organism>
<dbReference type="AlphaFoldDB" id="A0A369T7A3"/>
<reference evidence="2 3" key="1">
    <citation type="submission" date="2018-07" db="EMBL/GenBank/DDBJ databases">
        <title>Venubactetium sediminum gen. nov., sp. nov., isolated from a marine solar saltern.</title>
        <authorList>
            <person name="Wang S."/>
        </authorList>
    </citation>
    <scope>NUCLEOTIDE SEQUENCE [LARGE SCALE GENOMIC DNA]</scope>
    <source>
        <strain evidence="2 3">WD2A32</strain>
    </source>
</reference>
<keyword evidence="3" id="KW-1185">Reference proteome</keyword>
<dbReference type="PROSITE" id="PS51379">
    <property type="entry name" value="4FE4S_FER_2"/>
    <property type="match status" value="1"/>
</dbReference>